<keyword evidence="3" id="KW-1185">Reference proteome</keyword>
<dbReference type="InterPro" id="IPR006938">
    <property type="entry name" value="DUF624"/>
</dbReference>
<dbReference type="OrthoDB" id="4211860at2"/>
<dbReference type="AlphaFoldDB" id="A0A2U1ZWE0"/>
<comment type="caution">
    <text evidence="2">The sequence shown here is derived from an EMBL/GenBank/DDBJ whole genome shotgun (WGS) entry which is preliminary data.</text>
</comment>
<feature type="transmembrane region" description="Helical" evidence="1">
    <location>
        <begin position="108"/>
        <end position="134"/>
    </location>
</feature>
<keyword evidence="1" id="KW-1133">Transmembrane helix</keyword>
<reference evidence="2 3" key="1">
    <citation type="submission" date="2018-03" db="EMBL/GenBank/DDBJ databases">
        <title>Genome assembly of novel Miniimonas species PCH200.</title>
        <authorList>
            <person name="Thakur V."/>
            <person name="Kumar V."/>
            <person name="Singh D."/>
        </authorList>
    </citation>
    <scope>NUCLEOTIDE SEQUENCE [LARGE SCALE GENOMIC DNA]</scope>
    <source>
        <strain evidence="2 3">PCH200</strain>
    </source>
</reference>
<protein>
    <submittedName>
        <fullName evidence="2">Glycosyltransferase</fullName>
    </submittedName>
</protein>
<organism evidence="2 3">
    <name type="scientific">Serinibacter arcticus</name>
    <dbReference type="NCBI Taxonomy" id="1655435"/>
    <lineage>
        <taxon>Bacteria</taxon>
        <taxon>Bacillati</taxon>
        <taxon>Actinomycetota</taxon>
        <taxon>Actinomycetes</taxon>
        <taxon>Micrococcales</taxon>
        <taxon>Beutenbergiaceae</taxon>
        <taxon>Serinibacter</taxon>
    </lineage>
</organism>
<gene>
    <name evidence="2" type="ORF">C8046_12180</name>
</gene>
<feature type="transmembrane region" description="Helical" evidence="1">
    <location>
        <begin position="27"/>
        <end position="52"/>
    </location>
</feature>
<evidence type="ECO:0000256" key="1">
    <source>
        <dbReference type="SAM" id="Phobius"/>
    </source>
</evidence>
<dbReference type="Pfam" id="PF04854">
    <property type="entry name" value="DUF624"/>
    <property type="match status" value="1"/>
</dbReference>
<accession>A0A2U1ZWE0</accession>
<dbReference type="Proteomes" id="UP000245166">
    <property type="component" value="Unassembled WGS sequence"/>
</dbReference>
<feature type="transmembrane region" description="Helical" evidence="1">
    <location>
        <begin position="58"/>
        <end position="78"/>
    </location>
</feature>
<keyword evidence="1" id="KW-0472">Membrane</keyword>
<name>A0A2U1ZWE0_9MICO</name>
<feature type="transmembrane region" description="Helical" evidence="1">
    <location>
        <begin position="140"/>
        <end position="162"/>
    </location>
</feature>
<sequence>MTAMTERGATGAEEVGRGPLSRGTAAFYRYLVLTALIALTTLPGSVLAFLLHRDASNAPLFALALVPLAPALSAALYAQREWERDDDQRPARPFWRGYRRNLGDVLRWWVPALALGTVLAINLAGAGLVAGAAFYVPVSLLLLVVLALLCAQMLVITATLSFRTVDAARIALHGLVRYWRFDVAVLCLLLVVGALVVLAWDPAPILASGVLLAMLRPFARPVVADVTERFTTRD</sequence>
<proteinExistence type="predicted"/>
<feature type="transmembrane region" description="Helical" evidence="1">
    <location>
        <begin position="183"/>
        <end position="200"/>
    </location>
</feature>
<dbReference type="RefSeq" id="WP_109229686.1">
    <property type="nucleotide sequence ID" value="NZ_PYHR01000002.1"/>
</dbReference>
<dbReference type="EMBL" id="PYHR01000002">
    <property type="protein sequence ID" value="PWD51305.1"/>
    <property type="molecule type" value="Genomic_DNA"/>
</dbReference>
<evidence type="ECO:0000313" key="2">
    <source>
        <dbReference type="EMBL" id="PWD51305.1"/>
    </source>
</evidence>
<evidence type="ECO:0000313" key="3">
    <source>
        <dbReference type="Proteomes" id="UP000245166"/>
    </source>
</evidence>
<keyword evidence="1" id="KW-0812">Transmembrane</keyword>